<dbReference type="RefSeq" id="WP_011190814.1">
    <property type="nucleotide sequence ID" value="NC_017066.1"/>
</dbReference>
<accession>A0ABM5MW18</accession>
<protein>
    <submittedName>
        <fullName evidence="1">Uncharacterized protein</fullName>
    </submittedName>
</protein>
<dbReference type="Pfam" id="PF17422">
    <property type="entry name" value="DUF5410"/>
    <property type="match status" value="2"/>
</dbReference>
<evidence type="ECO:0000313" key="1">
    <source>
        <dbReference type="EMBL" id="AFE54208.1"/>
    </source>
</evidence>
<dbReference type="Proteomes" id="UP000007581">
    <property type="component" value="Chromosome"/>
</dbReference>
<sequence length="331" mass="38987">MKLKEMIFSCIGQPSTTKKYLRSEQELAGYFNIYTKLSHKNLERDVNLTVMQNVEHEDKIFITRIINNILQKKITLDDLNHLKELKKGNKEIFLEYLQLLVCNDSLHELNQKIMQHAADLVNSQDLIFFLRVDNEDILRKLFYSEAKRNSFSVEINEEWTLKINFPSKILELYKLLINNFYLQNFAKEELQKKLYTELFPDFKIPFEQLIEEVSFFENFIECLKEFYIKNSLAQSIMFLLVSKYIEEHDVAKALFKSESFKKVSELEKFKPYYDINKCDEVDNYVFNCILNDVKGAYISNLASSILELVNHSQPDCEIVSIEILGNSGVLV</sequence>
<name>A0ABM5MW18_RICTP</name>
<dbReference type="EMBL" id="CP003397">
    <property type="protein sequence ID" value="AFE54208.1"/>
    <property type="molecule type" value="Genomic_DNA"/>
</dbReference>
<reference evidence="1" key="1">
    <citation type="submission" date="2012-03" db="EMBL/GenBank/DDBJ databases">
        <authorList>
            <person name="Johnson S.L."/>
            <person name="Sims D."/>
            <person name="Han S."/>
            <person name="Bruce D.C."/>
            <person name="Dasch G.A."/>
        </authorList>
    </citation>
    <scope>NUCLEOTIDE SEQUENCE [LARGE SCALE GENOMIC DNA]</scope>
    <source>
        <strain evidence="1">TH1527</strain>
    </source>
</reference>
<keyword evidence="2" id="KW-1185">Reference proteome</keyword>
<dbReference type="InterPro" id="IPR020168">
    <property type="entry name" value="Uncharacterised_RP363/RP364"/>
</dbReference>
<gene>
    <name evidence="1" type="ORF">RTTH1527_01715</name>
</gene>
<proteinExistence type="predicted"/>
<evidence type="ECO:0000313" key="2">
    <source>
        <dbReference type="Proteomes" id="UP000007581"/>
    </source>
</evidence>
<organism evidence="1 2">
    <name type="scientific">Rickettsia typhi str. TH1527</name>
    <dbReference type="NCBI Taxonomy" id="1003201"/>
    <lineage>
        <taxon>Bacteria</taxon>
        <taxon>Pseudomonadati</taxon>
        <taxon>Pseudomonadota</taxon>
        <taxon>Alphaproteobacteria</taxon>
        <taxon>Rickettsiales</taxon>
        <taxon>Rickettsiaceae</taxon>
        <taxon>Rickettsieae</taxon>
        <taxon>Rickettsia</taxon>
        <taxon>typhus group</taxon>
    </lineage>
</organism>